<evidence type="ECO:0000313" key="2">
    <source>
        <dbReference type="EMBL" id="PPQ78587.1"/>
    </source>
</evidence>
<dbReference type="InParanoid" id="A0A409WJA5"/>
<dbReference type="OrthoDB" id="8249012at2759"/>
<evidence type="ECO:0008006" key="4">
    <source>
        <dbReference type="Google" id="ProtNLM"/>
    </source>
</evidence>
<dbReference type="InterPro" id="IPR010856">
    <property type="entry name" value="Gig2-like"/>
</dbReference>
<evidence type="ECO:0000256" key="1">
    <source>
        <dbReference type="SAM" id="MobiDB-lite"/>
    </source>
</evidence>
<dbReference type="EMBL" id="NHYD01003413">
    <property type="protein sequence ID" value="PPQ78587.1"/>
    <property type="molecule type" value="Genomic_DNA"/>
</dbReference>
<keyword evidence="3" id="KW-1185">Reference proteome</keyword>
<organism evidence="2 3">
    <name type="scientific">Psilocybe cyanescens</name>
    <dbReference type="NCBI Taxonomy" id="93625"/>
    <lineage>
        <taxon>Eukaryota</taxon>
        <taxon>Fungi</taxon>
        <taxon>Dikarya</taxon>
        <taxon>Basidiomycota</taxon>
        <taxon>Agaricomycotina</taxon>
        <taxon>Agaricomycetes</taxon>
        <taxon>Agaricomycetidae</taxon>
        <taxon>Agaricales</taxon>
        <taxon>Agaricineae</taxon>
        <taxon>Strophariaceae</taxon>
        <taxon>Psilocybe</taxon>
    </lineage>
</organism>
<name>A0A409WJA5_PSICY</name>
<dbReference type="Gene3D" id="2.60.120.330">
    <property type="entry name" value="B-lactam Antibiotic, Isopenicillin N Synthase, Chain"/>
    <property type="match status" value="1"/>
</dbReference>
<dbReference type="SUPFAM" id="SSF51197">
    <property type="entry name" value="Clavaminate synthase-like"/>
    <property type="match status" value="1"/>
</dbReference>
<protein>
    <recommendedName>
        <fullName evidence="4">DUF1479 domain protein</fullName>
    </recommendedName>
</protein>
<feature type="compositionally biased region" description="Low complexity" evidence="1">
    <location>
        <begin position="11"/>
        <end position="21"/>
    </location>
</feature>
<dbReference type="AlphaFoldDB" id="A0A409WJA5"/>
<reference evidence="2 3" key="1">
    <citation type="journal article" date="2018" name="Evol. Lett.">
        <title>Horizontal gene cluster transfer increased hallucinogenic mushroom diversity.</title>
        <authorList>
            <person name="Reynolds H.T."/>
            <person name="Vijayakumar V."/>
            <person name="Gluck-Thaler E."/>
            <person name="Korotkin H.B."/>
            <person name="Matheny P.B."/>
            <person name="Slot J.C."/>
        </authorList>
    </citation>
    <scope>NUCLEOTIDE SEQUENCE [LARGE SCALE GENOMIC DNA]</scope>
    <source>
        <strain evidence="2 3">2631</strain>
    </source>
</reference>
<dbReference type="PANTHER" id="PTHR30613:SF1">
    <property type="entry name" value="DUF1479 DOMAIN PROTEIN (AFU_ORTHOLOGUE AFUA_5G09280)"/>
    <property type="match status" value="1"/>
</dbReference>
<accession>A0A409WJA5</accession>
<dbReference type="STRING" id="93625.A0A409WJA5"/>
<comment type="caution">
    <text evidence="2">The sequence shown here is derived from an EMBL/GenBank/DDBJ whole genome shotgun (WGS) entry which is preliminary data.</text>
</comment>
<dbReference type="PANTHER" id="PTHR30613">
    <property type="entry name" value="UNCHARACTERIZED PROTEIN YBIU-RELATED"/>
    <property type="match status" value="1"/>
</dbReference>
<evidence type="ECO:0000313" key="3">
    <source>
        <dbReference type="Proteomes" id="UP000283269"/>
    </source>
</evidence>
<dbReference type="InterPro" id="IPR027443">
    <property type="entry name" value="IPNS-like_sf"/>
</dbReference>
<dbReference type="Proteomes" id="UP000283269">
    <property type="component" value="Unassembled WGS sequence"/>
</dbReference>
<feature type="region of interest" description="Disordered" evidence="1">
    <location>
        <begin position="1"/>
        <end position="27"/>
    </location>
</feature>
<gene>
    <name evidence="2" type="ORF">CVT25_010563</name>
</gene>
<proteinExistence type="predicted"/>
<sequence>MTLGQKKGMMTAAASTSTSSTRTPKGEGSIADIFTSLTGEAHNVLPDRFAGLKKELWKDSLVESWREVLEALPEAVQEIEAKGSKIIPRVRYQDIQAGLSQDQVEAIKRVGTVIVTGGIPPEEALSWKQSIRDYAAANADRVTGFPPDNIQVFEIYNSLAQTRARTHPALITTQKFLLSLWHASSSHPQQQQQQQQVSLQTPISYFDRLRIRQPGDAQFALGPHTDGGSVERWEDEGLRRVFGRILAGGGTWRAHDPFDATPRIGARQDMYNSSNACSIFRAWQGWTSLSSTGPGEGTLRVLPMLSLATAYTVLRPFFRPRHSSSTSTSSLGSLKFEDWVPDLDTPTFPGSSIGKTQELNERTHPHLQLGKTMVSIPRVEPGDQVYWHCDVVHAVESRHGGLGDSSVFYIPAVPLTLHNASYLRDQRINFLAGLPPPDFPGGQGESKFVGRASADDVPLSGAARQLYGLEGFVPDEERGLSRDFVERVNKVLL</sequence>
<dbReference type="Pfam" id="PF07350">
    <property type="entry name" value="Gig2-like"/>
    <property type="match status" value="1"/>
</dbReference>